<dbReference type="SUPFAM" id="SSF55874">
    <property type="entry name" value="ATPase domain of HSP90 chaperone/DNA topoisomerase II/histidine kinase"/>
    <property type="match status" value="1"/>
</dbReference>
<gene>
    <name evidence="18" type="ORF">SAMN04488023_110129</name>
</gene>
<keyword evidence="3 12" id="KW-0597">Phosphoprotein</keyword>
<feature type="modified residue" description="4-aspartylphosphate" evidence="12">
    <location>
        <position position="1148"/>
    </location>
</feature>
<dbReference type="Pfam" id="PF12833">
    <property type="entry name" value="HTH_18"/>
    <property type="match status" value="1"/>
</dbReference>
<evidence type="ECO:0000256" key="11">
    <source>
        <dbReference type="ARBA" id="ARBA00023163"/>
    </source>
</evidence>
<dbReference type="GO" id="GO:0043565">
    <property type="term" value="F:sequence-specific DNA binding"/>
    <property type="evidence" value="ECO:0007669"/>
    <property type="project" value="InterPro"/>
</dbReference>
<dbReference type="InterPro" id="IPR009057">
    <property type="entry name" value="Homeodomain-like_sf"/>
</dbReference>
<keyword evidence="8" id="KW-0902">Two-component regulatory system</keyword>
<evidence type="ECO:0000256" key="9">
    <source>
        <dbReference type="ARBA" id="ARBA00023015"/>
    </source>
</evidence>
<evidence type="ECO:0000259" key="17">
    <source>
        <dbReference type="PROSITE" id="PS50110"/>
    </source>
</evidence>
<evidence type="ECO:0000256" key="10">
    <source>
        <dbReference type="ARBA" id="ARBA00023125"/>
    </source>
</evidence>
<dbReference type="InterPro" id="IPR011110">
    <property type="entry name" value="Reg_prop"/>
</dbReference>
<dbReference type="Gene3D" id="2.60.40.10">
    <property type="entry name" value="Immunoglobulins"/>
    <property type="match status" value="1"/>
</dbReference>
<dbReference type="EMBL" id="FOGG01000010">
    <property type="protein sequence ID" value="SER52222.1"/>
    <property type="molecule type" value="Genomic_DNA"/>
</dbReference>
<evidence type="ECO:0000256" key="6">
    <source>
        <dbReference type="ARBA" id="ARBA00022777"/>
    </source>
</evidence>
<keyword evidence="7" id="KW-0067">ATP-binding</keyword>
<dbReference type="PANTHER" id="PTHR43547">
    <property type="entry name" value="TWO-COMPONENT HISTIDINE KINASE"/>
    <property type="match status" value="1"/>
</dbReference>
<dbReference type="InterPro" id="IPR018060">
    <property type="entry name" value="HTH_AraC"/>
</dbReference>
<dbReference type="InterPro" id="IPR036097">
    <property type="entry name" value="HisK_dim/P_sf"/>
</dbReference>
<keyword evidence="5" id="KW-0547">Nucleotide-binding</keyword>
<evidence type="ECO:0000256" key="12">
    <source>
        <dbReference type="PROSITE-ProRule" id="PRU00169"/>
    </source>
</evidence>
<dbReference type="Pfam" id="PF07494">
    <property type="entry name" value="Reg_prop"/>
    <property type="match status" value="9"/>
</dbReference>
<keyword evidence="9" id="KW-0805">Transcription regulation</keyword>
<dbReference type="CDD" id="cd17574">
    <property type="entry name" value="REC_OmpR"/>
    <property type="match status" value="1"/>
</dbReference>
<accession>A0A1H9PVM4</accession>
<dbReference type="OrthoDB" id="9809670at2"/>
<evidence type="ECO:0000256" key="7">
    <source>
        <dbReference type="ARBA" id="ARBA00022840"/>
    </source>
</evidence>
<keyword evidence="11" id="KW-0804">Transcription</keyword>
<dbReference type="STRING" id="390241.SAMN04488023_110129"/>
<dbReference type="Proteomes" id="UP000199572">
    <property type="component" value="Unassembled WGS sequence"/>
</dbReference>
<dbReference type="InterPro" id="IPR036890">
    <property type="entry name" value="HATPase_C_sf"/>
</dbReference>
<dbReference type="InterPro" id="IPR005467">
    <property type="entry name" value="His_kinase_dom"/>
</dbReference>
<dbReference type="InterPro" id="IPR004358">
    <property type="entry name" value="Sig_transdc_His_kin-like_C"/>
</dbReference>
<evidence type="ECO:0000256" key="3">
    <source>
        <dbReference type="ARBA" id="ARBA00022553"/>
    </source>
</evidence>
<dbReference type="SMART" id="SM00448">
    <property type="entry name" value="REC"/>
    <property type="match status" value="1"/>
</dbReference>
<keyword evidence="4" id="KW-0808">Transferase</keyword>
<evidence type="ECO:0000313" key="19">
    <source>
        <dbReference type="Proteomes" id="UP000199572"/>
    </source>
</evidence>
<dbReference type="InterPro" id="IPR003661">
    <property type="entry name" value="HisK_dim/P_dom"/>
</dbReference>
<evidence type="ECO:0000256" key="5">
    <source>
        <dbReference type="ARBA" id="ARBA00022741"/>
    </source>
</evidence>
<evidence type="ECO:0000256" key="8">
    <source>
        <dbReference type="ARBA" id="ARBA00023012"/>
    </source>
</evidence>
<dbReference type="InterPro" id="IPR001789">
    <property type="entry name" value="Sig_transdc_resp-reg_receiver"/>
</dbReference>
<dbReference type="EC" id="2.7.13.3" evidence="2"/>
<dbReference type="PROSITE" id="PS50110">
    <property type="entry name" value="RESPONSE_REGULATORY"/>
    <property type="match status" value="1"/>
</dbReference>
<evidence type="ECO:0000256" key="14">
    <source>
        <dbReference type="SAM" id="SignalP"/>
    </source>
</evidence>
<dbReference type="SMART" id="SM00387">
    <property type="entry name" value="HATPase_c"/>
    <property type="match status" value="1"/>
</dbReference>
<dbReference type="RefSeq" id="WP_090883984.1">
    <property type="nucleotide sequence ID" value="NZ_FOGG01000010.1"/>
</dbReference>
<feature type="domain" description="Histidine kinase" evidence="16">
    <location>
        <begin position="833"/>
        <end position="1052"/>
    </location>
</feature>
<dbReference type="SUPFAM" id="SSF52172">
    <property type="entry name" value="CheY-like"/>
    <property type="match status" value="1"/>
</dbReference>
<dbReference type="FunFam" id="2.60.40.10:FF:000791">
    <property type="entry name" value="Two-component system sensor histidine kinase/response regulator"/>
    <property type="match status" value="1"/>
</dbReference>
<dbReference type="Gene3D" id="3.40.50.2300">
    <property type="match status" value="1"/>
</dbReference>
<dbReference type="FunFam" id="1.10.287.130:FF:000045">
    <property type="entry name" value="Two-component system sensor histidine kinase/response regulator"/>
    <property type="match status" value="1"/>
</dbReference>
<organism evidence="18 19">
    <name type="scientific">Pedobacter rhizosphaerae</name>
    <dbReference type="NCBI Taxonomy" id="390241"/>
    <lineage>
        <taxon>Bacteria</taxon>
        <taxon>Pseudomonadati</taxon>
        <taxon>Bacteroidota</taxon>
        <taxon>Sphingobacteriia</taxon>
        <taxon>Sphingobacteriales</taxon>
        <taxon>Sphingobacteriaceae</taxon>
        <taxon>Pedobacter</taxon>
    </lineage>
</organism>
<dbReference type="SMART" id="SM00342">
    <property type="entry name" value="HTH_ARAC"/>
    <property type="match status" value="1"/>
</dbReference>
<dbReference type="InterPro" id="IPR003594">
    <property type="entry name" value="HATPase_dom"/>
</dbReference>
<evidence type="ECO:0000259" key="15">
    <source>
        <dbReference type="PROSITE" id="PS01124"/>
    </source>
</evidence>
<evidence type="ECO:0000256" key="2">
    <source>
        <dbReference type="ARBA" id="ARBA00012438"/>
    </source>
</evidence>
<dbReference type="CDD" id="cd00082">
    <property type="entry name" value="HisKA"/>
    <property type="match status" value="1"/>
</dbReference>
<keyword evidence="10" id="KW-0238">DNA-binding</keyword>
<dbReference type="Pfam" id="PF00072">
    <property type="entry name" value="Response_reg"/>
    <property type="match status" value="1"/>
</dbReference>
<feature type="domain" description="Response regulatory" evidence="17">
    <location>
        <begin position="1100"/>
        <end position="1215"/>
    </location>
</feature>
<dbReference type="InterPro" id="IPR011123">
    <property type="entry name" value="Y_Y_Y"/>
</dbReference>
<keyword evidence="13" id="KW-1133">Transmembrane helix</keyword>
<dbReference type="Pfam" id="PF07495">
    <property type="entry name" value="Y_Y_Y"/>
    <property type="match status" value="1"/>
</dbReference>
<keyword evidence="6 18" id="KW-0418">Kinase</keyword>
<feature type="domain" description="HTH araC/xylS-type" evidence="15">
    <location>
        <begin position="1247"/>
        <end position="1345"/>
    </location>
</feature>
<sequence>MKIFILLILSFTASLVRAQDEYGFKHLSVEDGLSQSSVLSIAQDLKGFIWMGTRFGLNKYDSQTFKIYKHEANNPRSLSGSEYISSILSAKDGSLWIGTPHGLNKYNEAEDNFDRLLQDNDNPLSLSSSVINCIFQDSRKRIWVGTGNGLNLITDQKKYSFRHYLFHPKRNEKIYALTEDHNGTIWISSSSGLMNMKIVNGKTQFKYFKNFSDAINKAIDNHITSFAEDKDHNLWIGTKQTGLNKLNLKTGELTSYTYSSINTNGISSNNIRKIIIDLQGRLWIGTLHGINIYNPKSQSFSSVQNEPGNPTSLSQNSVYDILQDRQGIIWIGTYYGGVNLIYPNNTPFKVYTSAKTRSGLSNNVVSAITEDNNHNLWIGTEGEGLNYYDRKTNLYTHYKYNPNNSSSLSSNLVKSIIKDRKNRIWVGTHLGGLNLFQPATNTFIRYTSKKNDISSISNDEITAIFEDSKGRFWVGTNNGLNSFDTSTGKFIRNRINGLSDAVVYIFEDSKKDLWVATHSGLYQLKENATRFTHRRADQPNILPYNNVSSIAEDKKGNLWIGTFRNGLFKLNANNHHYTLIDQKAGLPSNNIVGILEDEQQILWVSTDNGLCKYDPVKRSFRSYNVKDGLPGNEFNYKSLLKDSKGELFFGGLNGMISFFPSQIKENKTVAKAIFTGLRLFNKPVQIAEENSPLQQNLSVSPSLTLKSAQNVFSIDFTLLNFIKSDKNRYAYKLVGFENNWNYVDVPSASYTNLSPGNYKLLVKGSNNDGLWAEEASVLKIKVLPPFYRTWWAYLFYLLITVAVLVLVLRYLLVKALLTKEKEVNEYKLEFFTNISHEIKTPLTLITGPLERMISDAHDDPALHRSLQPIKNNADRLMNLVNELLDFRKTESGKMNLQVSPGNLVQFCREIYLAFQNMAINKHIQYNFYSEVEDTTIYFDKVQLEKVMFNLLSNAFKFTPDHGEISIKINAHETMVDVSVSNTGKGIPLEDQSNLFNSFYQSRSHTNIGTGLGLSLSKSIITLHHGKIDFTSIPETIDAPGITCFTFQLKKGKDHFKSVDFIKDYIYYDDASNYNIKPVSNLDINTETVQQSTAQPQKRYQILLVEDNAEVRHFVKNSLIDEFDIQEAQDGLKGLDAAFEQIPDLILSDVMMPNMDGLELCRRLKTDERTSHIPVVLLTARSAYVHQINGLEQGADAYIMKPFNLQVLKLNIQNLLQARETLKQKFSQVVTLEPKNLIINQTDQKFLNKIIQIIEDRINDTEFDVPTLATEIGMSQPVLYKKIRALTDLSVNDFIKSIRLKKAAQLLGSMKNIAEVAYSVGFNDRKYFSLEFKKYFGKSPTEYIQQ</sequence>
<dbReference type="PROSITE" id="PS50109">
    <property type="entry name" value="HIS_KIN"/>
    <property type="match status" value="1"/>
</dbReference>
<proteinExistence type="predicted"/>
<dbReference type="SUPFAM" id="SSF63829">
    <property type="entry name" value="Calcium-dependent phosphotriesterase"/>
    <property type="match status" value="3"/>
</dbReference>
<dbReference type="Gene3D" id="2.130.10.10">
    <property type="entry name" value="YVTN repeat-like/Quinoprotein amine dehydrogenase"/>
    <property type="match status" value="3"/>
</dbReference>
<dbReference type="SUPFAM" id="SSF46689">
    <property type="entry name" value="Homeodomain-like"/>
    <property type="match status" value="1"/>
</dbReference>
<dbReference type="Pfam" id="PF02518">
    <property type="entry name" value="HATPase_c"/>
    <property type="match status" value="1"/>
</dbReference>
<keyword evidence="13" id="KW-0472">Membrane</keyword>
<dbReference type="InterPro" id="IPR013783">
    <property type="entry name" value="Ig-like_fold"/>
</dbReference>
<dbReference type="InterPro" id="IPR011006">
    <property type="entry name" value="CheY-like_superfamily"/>
</dbReference>
<dbReference type="Gene3D" id="3.30.565.10">
    <property type="entry name" value="Histidine kinase-like ATPase, C-terminal domain"/>
    <property type="match status" value="1"/>
</dbReference>
<evidence type="ECO:0000256" key="13">
    <source>
        <dbReference type="SAM" id="Phobius"/>
    </source>
</evidence>
<keyword evidence="13" id="KW-0812">Transmembrane</keyword>
<keyword evidence="19" id="KW-1185">Reference proteome</keyword>
<protein>
    <recommendedName>
        <fullName evidence="2">histidine kinase</fullName>
        <ecNumber evidence="2">2.7.13.3</ecNumber>
    </recommendedName>
</protein>
<dbReference type="PANTHER" id="PTHR43547:SF2">
    <property type="entry name" value="HYBRID SIGNAL TRANSDUCTION HISTIDINE KINASE C"/>
    <property type="match status" value="1"/>
</dbReference>
<name>A0A1H9PVM4_9SPHI</name>
<evidence type="ECO:0000256" key="1">
    <source>
        <dbReference type="ARBA" id="ARBA00000085"/>
    </source>
</evidence>
<dbReference type="Pfam" id="PF00512">
    <property type="entry name" value="HisKA"/>
    <property type="match status" value="1"/>
</dbReference>
<dbReference type="PROSITE" id="PS00041">
    <property type="entry name" value="HTH_ARAC_FAMILY_1"/>
    <property type="match status" value="1"/>
</dbReference>
<dbReference type="GO" id="GO:0000155">
    <property type="term" value="F:phosphorelay sensor kinase activity"/>
    <property type="evidence" value="ECO:0007669"/>
    <property type="project" value="InterPro"/>
</dbReference>
<dbReference type="FunFam" id="3.30.565.10:FF:000037">
    <property type="entry name" value="Hybrid sensor histidine kinase/response regulator"/>
    <property type="match status" value="1"/>
</dbReference>
<dbReference type="PROSITE" id="PS01124">
    <property type="entry name" value="HTH_ARAC_FAMILY_2"/>
    <property type="match status" value="1"/>
</dbReference>
<dbReference type="InterPro" id="IPR018062">
    <property type="entry name" value="HTH_AraC-typ_CS"/>
</dbReference>
<dbReference type="SMART" id="SM00388">
    <property type="entry name" value="HisKA"/>
    <property type="match status" value="1"/>
</dbReference>
<dbReference type="Gene3D" id="1.10.10.60">
    <property type="entry name" value="Homeodomain-like"/>
    <property type="match status" value="1"/>
</dbReference>
<feature type="signal peptide" evidence="14">
    <location>
        <begin position="1"/>
        <end position="18"/>
    </location>
</feature>
<feature type="transmembrane region" description="Helical" evidence="13">
    <location>
        <begin position="790"/>
        <end position="812"/>
    </location>
</feature>
<dbReference type="SUPFAM" id="SSF47384">
    <property type="entry name" value="Homodimeric domain of signal transducing histidine kinase"/>
    <property type="match status" value="1"/>
</dbReference>
<comment type="catalytic activity">
    <reaction evidence="1">
        <text>ATP + protein L-histidine = ADP + protein N-phospho-L-histidine.</text>
        <dbReference type="EC" id="2.7.13.3"/>
    </reaction>
</comment>
<dbReference type="GO" id="GO:0003700">
    <property type="term" value="F:DNA-binding transcription factor activity"/>
    <property type="evidence" value="ECO:0007669"/>
    <property type="project" value="InterPro"/>
</dbReference>
<evidence type="ECO:0000313" key="18">
    <source>
        <dbReference type="EMBL" id="SER52222.1"/>
    </source>
</evidence>
<dbReference type="InterPro" id="IPR015943">
    <property type="entry name" value="WD40/YVTN_repeat-like_dom_sf"/>
</dbReference>
<dbReference type="GO" id="GO:0005524">
    <property type="term" value="F:ATP binding"/>
    <property type="evidence" value="ECO:0007669"/>
    <property type="project" value="UniProtKB-KW"/>
</dbReference>
<reference evidence="19" key="1">
    <citation type="submission" date="2016-10" db="EMBL/GenBank/DDBJ databases">
        <authorList>
            <person name="Varghese N."/>
            <person name="Submissions S."/>
        </authorList>
    </citation>
    <scope>NUCLEOTIDE SEQUENCE [LARGE SCALE GENOMIC DNA]</scope>
    <source>
        <strain evidence="19">DSM 18610</strain>
    </source>
</reference>
<evidence type="ECO:0000256" key="4">
    <source>
        <dbReference type="ARBA" id="ARBA00022679"/>
    </source>
</evidence>
<keyword evidence="14" id="KW-0732">Signal</keyword>
<dbReference type="Gene3D" id="1.10.287.130">
    <property type="match status" value="1"/>
</dbReference>
<feature type="chain" id="PRO_5011525938" description="histidine kinase" evidence="14">
    <location>
        <begin position="19"/>
        <end position="1345"/>
    </location>
</feature>
<evidence type="ECO:0000259" key="16">
    <source>
        <dbReference type="PROSITE" id="PS50109"/>
    </source>
</evidence>
<dbReference type="PRINTS" id="PR00344">
    <property type="entry name" value="BCTRLSENSOR"/>
</dbReference>